<proteinExistence type="inferred from homology"/>
<dbReference type="FunFam" id="1.10.260.40:FF:000004">
    <property type="entry name" value="Cut-like homeobox 1a"/>
    <property type="match status" value="2"/>
</dbReference>
<dbReference type="CDD" id="cd00086">
    <property type="entry name" value="homeodomain"/>
    <property type="match status" value="1"/>
</dbReference>
<evidence type="ECO:0000256" key="13">
    <source>
        <dbReference type="RuleBase" id="RU361129"/>
    </source>
</evidence>
<dbReference type="Ensembl" id="ENSPLAT00000030119.1">
    <property type="protein sequence ID" value="ENSPLAP00000013933.1"/>
    <property type="gene ID" value="ENSPLAG00000017612.1"/>
</dbReference>
<protein>
    <recommendedName>
        <fullName evidence="13">Homeobox protein cut-like</fullName>
    </recommendedName>
</protein>
<feature type="compositionally biased region" description="Low complexity" evidence="15">
    <location>
        <begin position="247"/>
        <end position="264"/>
    </location>
</feature>
<name>A0A3B3UM31_9TELE</name>
<accession>A0A3B3UM31</accession>
<feature type="DNA-binding region" description="Homeobox" evidence="11">
    <location>
        <begin position="1017"/>
        <end position="1076"/>
    </location>
</feature>
<evidence type="ECO:0000256" key="14">
    <source>
        <dbReference type="SAM" id="Coils"/>
    </source>
</evidence>
<dbReference type="FunFam" id="1.10.260.40:FF:000010">
    <property type="entry name" value="Cut-like homeobox 1a"/>
    <property type="match status" value="1"/>
</dbReference>
<evidence type="ECO:0000313" key="18">
    <source>
        <dbReference type="Ensembl" id="ENSPLAP00000013933.1"/>
    </source>
</evidence>
<feature type="region of interest" description="Disordered" evidence="15">
    <location>
        <begin position="230"/>
        <end position="292"/>
    </location>
</feature>
<keyword evidence="6 14" id="KW-0175">Coiled coil</keyword>
<dbReference type="AlphaFoldDB" id="A0A3B3UM31"/>
<dbReference type="Gene3D" id="1.10.260.40">
    <property type="entry name" value="lambda repressor-like DNA-binding domains"/>
    <property type="match status" value="3"/>
</dbReference>
<evidence type="ECO:0000256" key="4">
    <source>
        <dbReference type="ARBA" id="ARBA00022737"/>
    </source>
</evidence>
<dbReference type="FunFam" id="1.10.10.60:FF:000116">
    <property type="entry name" value="Cut-like homeobox 2b"/>
    <property type="match status" value="1"/>
</dbReference>
<evidence type="ECO:0000256" key="11">
    <source>
        <dbReference type="PROSITE-ProRule" id="PRU00108"/>
    </source>
</evidence>
<dbReference type="Pfam" id="PF02376">
    <property type="entry name" value="CUT"/>
    <property type="match status" value="3"/>
</dbReference>
<dbReference type="GO" id="GO:0000981">
    <property type="term" value="F:DNA-binding transcription factor activity, RNA polymerase II-specific"/>
    <property type="evidence" value="ECO:0007669"/>
    <property type="project" value="TreeGrafter"/>
</dbReference>
<keyword evidence="9 13" id="KW-0804">Transcription</keyword>
<evidence type="ECO:0000259" key="17">
    <source>
        <dbReference type="PROSITE" id="PS51042"/>
    </source>
</evidence>
<evidence type="ECO:0000313" key="19">
    <source>
        <dbReference type="Proteomes" id="UP000261500"/>
    </source>
</evidence>
<evidence type="ECO:0000256" key="1">
    <source>
        <dbReference type="ARBA" id="ARBA00004123"/>
    </source>
</evidence>
<dbReference type="SUPFAM" id="SSF46689">
    <property type="entry name" value="Homeodomain-like"/>
    <property type="match status" value="1"/>
</dbReference>
<dbReference type="SUPFAM" id="SSF47413">
    <property type="entry name" value="lambda repressor-like DNA-binding domains"/>
    <property type="match status" value="3"/>
</dbReference>
<feature type="region of interest" description="Disordered" evidence="15">
    <location>
        <begin position="1"/>
        <end position="41"/>
    </location>
</feature>
<dbReference type="GeneTree" id="ENSGT00940000160241"/>
<dbReference type="Proteomes" id="UP000261500">
    <property type="component" value="Unplaced"/>
</dbReference>
<feature type="region of interest" description="Disordered" evidence="15">
    <location>
        <begin position="801"/>
        <end position="878"/>
    </location>
</feature>
<feature type="region of interest" description="Disordered" evidence="15">
    <location>
        <begin position="615"/>
        <end position="699"/>
    </location>
</feature>
<dbReference type="Pfam" id="PF00046">
    <property type="entry name" value="Homeodomain"/>
    <property type="match status" value="1"/>
</dbReference>
<evidence type="ECO:0000256" key="12">
    <source>
        <dbReference type="RuleBase" id="RU000682"/>
    </source>
</evidence>
<dbReference type="SMART" id="SM01109">
    <property type="entry name" value="CUT"/>
    <property type="match status" value="3"/>
</dbReference>
<evidence type="ECO:0000256" key="15">
    <source>
        <dbReference type="SAM" id="MobiDB-lite"/>
    </source>
</evidence>
<feature type="coiled-coil region" evidence="14">
    <location>
        <begin position="58"/>
        <end position="173"/>
    </location>
</feature>
<feature type="compositionally biased region" description="Polar residues" evidence="15">
    <location>
        <begin position="801"/>
        <end position="820"/>
    </location>
</feature>
<evidence type="ECO:0000256" key="9">
    <source>
        <dbReference type="ARBA" id="ARBA00023163"/>
    </source>
</evidence>
<evidence type="ECO:0000256" key="5">
    <source>
        <dbReference type="ARBA" id="ARBA00023015"/>
    </source>
</evidence>
<dbReference type="PROSITE" id="PS50071">
    <property type="entry name" value="HOMEOBOX_2"/>
    <property type="match status" value="1"/>
</dbReference>
<reference evidence="18" key="2">
    <citation type="submission" date="2025-09" db="UniProtKB">
        <authorList>
            <consortium name="Ensembl"/>
        </authorList>
    </citation>
    <scope>IDENTIFICATION</scope>
</reference>
<feature type="region of interest" description="Disordered" evidence="15">
    <location>
        <begin position="1075"/>
        <end position="1130"/>
    </location>
</feature>
<evidence type="ECO:0000256" key="7">
    <source>
        <dbReference type="ARBA" id="ARBA00023125"/>
    </source>
</evidence>
<keyword evidence="5 13" id="KW-0805">Transcription regulation</keyword>
<feature type="compositionally biased region" description="Low complexity" evidence="15">
    <location>
        <begin position="627"/>
        <end position="648"/>
    </location>
</feature>
<dbReference type="PANTHER" id="PTHR14043:SF5">
    <property type="entry name" value="HOMEOBOX PROTEIN CUT-LIKE 2"/>
    <property type="match status" value="1"/>
</dbReference>
<feature type="compositionally biased region" description="Basic and acidic residues" evidence="15">
    <location>
        <begin position="230"/>
        <end position="246"/>
    </location>
</feature>
<feature type="domain" description="Homeobox" evidence="16">
    <location>
        <begin position="1015"/>
        <end position="1075"/>
    </location>
</feature>
<keyword evidence="8 11" id="KW-0371">Homeobox</keyword>
<feature type="domain" description="CUT" evidence="17">
    <location>
        <begin position="722"/>
        <end position="810"/>
    </location>
</feature>
<feature type="domain" description="CUT" evidence="17">
    <location>
        <begin position="887"/>
        <end position="974"/>
    </location>
</feature>
<evidence type="ECO:0000256" key="10">
    <source>
        <dbReference type="ARBA" id="ARBA00023242"/>
    </source>
</evidence>
<dbReference type="InterPro" id="IPR003350">
    <property type="entry name" value="CUT_dom"/>
</dbReference>
<dbReference type="Gene3D" id="1.10.10.60">
    <property type="entry name" value="Homeodomain-like"/>
    <property type="match status" value="1"/>
</dbReference>
<keyword evidence="10 11" id="KW-0539">Nucleus</keyword>
<dbReference type="SMART" id="SM00389">
    <property type="entry name" value="HOX"/>
    <property type="match status" value="1"/>
</dbReference>
<organism evidence="18 19">
    <name type="scientific">Poecilia latipinna</name>
    <name type="common">sailfin molly</name>
    <dbReference type="NCBI Taxonomy" id="48699"/>
    <lineage>
        <taxon>Eukaryota</taxon>
        <taxon>Metazoa</taxon>
        <taxon>Chordata</taxon>
        <taxon>Craniata</taxon>
        <taxon>Vertebrata</taxon>
        <taxon>Euteleostomi</taxon>
        <taxon>Actinopterygii</taxon>
        <taxon>Neopterygii</taxon>
        <taxon>Teleostei</taxon>
        <taxon>Neoteleostei</taxon>
        <taxon>Acanthomorphata</taxon>
        <taxon>Ovalentaria</taxon>
        <taxon>Atherinomorphae</taxon>
        <taxon>Cyprinodontiformes</taxon>
        <taxon>Poeciliidae</taxon>
        <taxon>Poeciliinae</taxon>
        <taxon>Poecilia</taxon>
    </lineage>
</organism>
<dbReference type="PROSITE" id="PS51042">
    <property type="entry name" value="CUT"/>
    <property type="match status" value="3"/>
</dbReference>
<feature type="domain" description="CUT" evidence="17">
    <location>
        <begin position="354"/>
        <end position="441"/>
    </location>
</feature>
<dbReference type="GO" id="GO:0000977">
    <property type="term" value="F:RNA polymerase II transcription regulatory region sequence-specific DNA binding"/>
    <property type="evidence" value="ECO:0007669"/>
    <property type="project" value="TreeGrafter"/>
</dbReference>
<keyword evidence="4" id="KW-0677">Repeat</keyword>
<feature type="compositionally biased region" description="Low complexity" evidence="15">
    <location>
        <begin position="1116"/>
        <end position="1130"/>
    </location>
</feature>
<dbReference type="InterPro" id="IPR010982">
    <property type="entry name" value="Lambda_DNA-bd_dom_sf"/>
</dbReference>
<keyword evidence="3" id="KW-0597">Phosphoprotein</keyword>
<dbReference type="InterPro" id="IPR009057">
    <property type="entry name" value="Homeodomain-like_sf"/>
</dbReference>
<feature type="compositionally biased region" description="Polar residues" evidence="15">
    <location>
        <begin position="1105"/>
        <end position="1115"/>
    </location>
</feature>
<feature type="compositionally biased region" description="Polar residues" evidence="15">
    <location>
        <begin position="1"/>
        <end position="18"/>
    </location>
</feature>
<dbReference type="PANTHER" id="PTHR14043">
    <property type="entry name" value="CCAAT DISPLACEMENT PROTEIN-RELATED"/>
    <property type="match status" value="1"/>
</dbReference>
<keyword evidence="7 11" id="KW-0238">DNA-binding</keyword>
<evidence type="ECO:0000256" key="8">
    <source>
        <dbReference type="ARBA" id="ARBA00023155"/>
    </source>
</evidence>
<feature type="region of interest" description="Disordered" evidence="15">
    <location>
        <begin position="470"/>
        <end position="499"/>
    </location>
</feature>
<reference evidence="18" key="1">
    <citation type="submission" date="2025-08" db="UniProtKB">
        <authorList>
            <consortium name="Ensembl"/>
        </authorList>
    </citation>
    <scope>IDENTIFICATION</scope>
</reference>
<evidence type="ECO:0000256" key="6">
    <source>
        <dbReference type="ARBA" id="ARBA00023054"/>
    </source>
</evidence>
<feature type="compositionally biased region" description="Low complexity" evidence="15">
    <location>
        <begin position="479"/>
        <end position="497"/>
    </location>
</feature>
<dbReference type="InterPro" id="IPR001356">
    <property type="entry name" value="HD"/>
</dbReference>
<feature type="region of interest" description="Disordered" evidence="15">
    <location>
        <begin position="1146"/>
        <end position="1167"/>
    </location>
</feature>
<evidence type="ECO:0000259" key="16">
    <source>
        <dbReference type="PROSITE" id="PS50071"/>
    </source>
</evidence>
<feature type="compositionally biased region" description="Polar residues" evidence="15">
    <location>
        <begin position="844"/>
        <end position="856"/>
    </location>
</feature>
<sequence length="1197" mass="130404">EASESGSPASLMTPNSTPAPEAPGSPQQNHQEEEESTDVSLADRLSEAEEKIKVLHSLNTAQTELLELRCKYNQEMANKAEVDAIVANLEKANQRAEMAQREVERLKEQLASGPAAVEAALLAKDREILRLLENIQRLQFTLQEVQETSSNQILELERQLAYKTEAIERLEAKLQSQIDYEEIKTELILKVMKLASANGSSSQDSAKAAEALLLDKDVFLPSHKYMGDKTRLLHDDRSDDAGKEASRPPGSHSSSSQAESRASPSPGPPTLNGSSSGHDLSRPFSASPCSADRMSGDHILHKQLLSPHFKKESVMAFPTALYAAKVALMSASQGSAGAGGMDAGLPSDQSESGSSTAGDEDQLDTAEIAFQVKEQLLKHNIGQRVFGHYVLGLSQGSVSEILARPKPWRKLTVKGKEPFIKMKQFLSDEQNILALRTIQVRQRSITPRIRTPETGSDDAIRNILEQAKKEIQSQRGDGKSCLSSSSGRSSNGAGSSSDETIKNILEQARREMEAQQQALMEMEACGRSSAASSGVQVERLGPPERSRVLPLPISIKQEDGGCIAVCMANSISSPQTPLSVLSPAAFVQNIIRKVKSEIGEAGTYFDQHWSQERGAMILSGGGGGGSSRPFSSVSPSLSSSSSGPPTLSRTWPRLENGDGLANSEEVSNADDELGLGRPEVKVESDTSVSGESPGPSPGRLSYYPAYIPRALKPTVPPLTPEQYEMYMYREVDTIELTRQVKEKLAKNGICQRIFGEKQVLGLSQGSVSDMLSRPKPWSKLTQKGREPFIRMQLWLLDQLGQSLSQPPNQGHTQKSPVTAQSCPSPPPSPAESNPSPVAEPVSLSLESSKENQQPQSLGLGLPSHPEGGKSTSSLMGLHQPATPLGIQELVAMSPELDTYAITKKVKEVLTDNNLGQRLFGETILGLTQGSVSDLLSRPKPWHKLSLKGREPFVRMQLWLNDPHNVEKLRVMKKMEKKYLKRRYGLLSTGSDSDSPSTRSECVSPALASLDLCPFSQVKKPRVVLGAEEKEALRKAYMQEPYPSQNTIEMLASQLNLKTNTVINWFHNYDGPQRANKSRYDGEESGKSPVDPVSFKASSEPCRSSLEVSLNSPSAASSPGLMMSVSPVPSSSAPISPYLPNQVTSANHGMDANPLPPFQSPKLNRSTQRRNEKMANLNNIIHRLERAANREETLEWEF</sequence>
<keyword evidence="19" id="KW-1185">Reference proteome</keyword>
<feature type="compositionally biased region" description="Low complexity" evidence="15">
    <location>
        <begin position="830"/>
        <end position="840"/>
    </location>
</feature>
<dbReference type="GO" id="GO:0005634">
    <property type="term" value="C:nucleus"/>
    <property type="evidence" value="ECO:0007669"/>
    <property type="project" value="UniProtKB-SubCell"/>
</dbReference>
<feature type="region of interest" description="Disordered" evidence="15">
    <location>
        <begin position="334"/>
        <end position="360"/>
    </location>
</feature>
<feature type="compositionally biased region" description="Polar residues" evidence="15">
    <location>
        <begin position="347"/>
        <end position="357"/>
    </location>
</feature>
<evidence type="ECO:0000256" key="2">
    <source>
        <dbReference type="ARBA" id="ARBA00008190"/>
    </source>
</evidence>
<comment type="similarity">
    <text evidence="2 13">Belongs to the CUT homeobox family.</text>
</comment>
<comment type="subcellular location">
    <subcellularLocation>
        <location evidence="1 11 12">Nucleus</location>
    </subcellularLocation>
</comment>
<evidence type="ECO:0000256" key="3">
    <source>
        <dbReference type="ARBA" id="ARBA00022553"/>
    </source>
</evidence>